<feature type="binding site" evidence="8">
    <location>
        <position position="77"/>
    </location>
    <ligand>
        <name>Na(+)</name>
        <dbReference type="ChEBI" id="CHEBI:29101"/>
        <note>structural</note>
    </ligand>
</feature>
<dbReference type="PANTHER" id="PTHR28259">
    <property type="entry name" value="FLUORIDE EXPORT PROTEIN 1-RELATED"/>
    <property type="match status" value="1"/>
</dbReference>
<feature type="transmembrane region" description="Helical" evidence="8">
    <location>
        <begin position="96"/>
        <end position="128"/>
    </location>
</feature>
<dbReference type="EMBL" id="JAVKPK010000019">
    <property type="protein sequence ID" value="MDR7665383.1"/>
    <property type="molecule type" value="Genomic_DNA"/>
</dbReference>
<evidence type="ECO:0000256" key="7">
    <source>
        <dbReference type="ARBA" id="ARBA00035585"/>
    </source>
</evidence>
<dbReference type="Pfam" id="PF02537">
    <property type="entry name" value="CRCB"/>
    <property type="match status" value="1"/>
</dbReference>
<dbReference type="RefSeq" id="WP_310575410.1">
    <property type="nucleotide sequence ID" value="NZ_JAVKPK010000019.1"/>
</dbReference>
<dbReference type="Proteomes" id="UP001246244">
    <property type="component" value="Unassembled WGS sequence"/>
</dbReference>
<evidence type="ECO:0000256" key="1">
    <source>
        <dbReference type="ARBA" id="ARBA00004651"/>
    </source>
</evidence>
<keyword evidence="10" id="KW-1185">Reference proteome</keyword>
<keyword evidence="4 8" id="KW-1133">Transmembrane helix</keyword>
<comment type="caution">
    <text evidence="9">The sequence shown here is derived from an EMBL/GenBank/DDBJ whole genome shotgun (WGS) entry which is preliminary data.</text>
</comment>
<comment type="subcellular location">
    <subcellularLocation>
        <location evidence="1 8">Cell membrane</location>
        <topology evidence="1 8">Multi-pass membrane protein</topology>
    </subcellularLocation>
</comment>
<keyword evidence="8" id="KW-0813">Transport</keyword>
<organism evidence="9 10">
    <name type="scientific">Methanosarcina baikalica</name>
    <dbReference type="NCBI Taxonomy" id="3073890"/>
    <lineage>
        <taxon>Archaea</taxon>
        <taxon>Methanobacteriati</taxon>
        <taxon>Methanobacteriota</taxon>
        <taxon>Stenosarchaea group</taxon>
        <taxon>Methanomicrobia</taxon>
        <taxon>Methanosarcinales</taxon>
        <taxon>Methanosarcinaceae</taxon>
        <taxon>Methanosarcina</taxon>
    </lineage>
</organism>
<feature type="transmembrane region" description="Helical" evidence="8">
    <location>
        <begin position="32"/>
        <end position="54"/>
    </location>
</feature>
<proteinExistence type="inferred from homology"/>
<evidence type="ECO:0000256" key="2">
    <source>
        <dbReference type="ARBA" id="ARBA00022475"/>
    </source>
</evidence>
<evidence type="ECO:0000256" key="3">
    <source>
        <dbReference type="ARBA" id="ARBA00022692"/>
    </source>
</evidence>
<protein>
    <recommendedName>
        <fullName evidence="8">Fluoride-specific ion channel FluC</fullName>
    </recommendedName>
</protein>
<keyword evidence="8" id="KW-0479">Metal-binding</keyword>
<evidence type="ECO:0000256" key="5">
    <source>
        <dbReference type="ARBA" id="ARBA00023136"/>
    </source>
</evidence>
<keyword evidence="8" id="KW-0406">Ion transport</keyword>
<evidence type="ECO:0000256" key="8">
    <source>
        <dbReference type="HAMAP-Rule" id="MF_00454"/>
    </source>
</evidence>
<dbReference type="HAMAP" id="MF_00454">
    <property type="entry name" value="FluC"/>
    <property type="match status" value="1"/>
</dbReference>
<keyword evidence="8" id="KW-0407">Ion channel</keyword>
<dbReference type="PANTHER" id="PTHR28259:SF1">
    <property type="entry name" value="FLUORIDE EXPORT PROTEIN 1-RELATED"/>
    <property type="match status" value="1"/>
</dbReference>
<gene>
    <name evidence="8 9" type="primary">crcB</name>
    <name evidence="8" type="synonym">fluC</name>
    <name evidence="9" type="ORF">RG963_06210</name>
</gene>
<feature type="transmembrane region" description="Helical" evidence="8">
    <location>
        <begin position="66"/>
        <end position="84"/>
    </location>
</feature>
<keyword evidence="2 8" id="KW-1003">Cell membrane</keyword>
<sequence length="132" mass="14424">MYTILLVGIGGFIGAILRYTLGGWIQNGFVSFPVGTLIINTIGSFFLGLIMYLSEYQGLFGEETRIFLTIGVIGAFTTLSTFGYESFRLLDDSKLTLLAINLVSTVLFSMLAVYSGKIAALSFSTYLLRGMK</sequence>
<feature type="binding site" evidence="8">
    <location>
        <position position="74"/>
    </location>
    <ligand>
        <name>Na(+)</name>
        <dbReference type="ChEBI" id="CHEBI:29101"/>
        <note>structural</note>
    </ligand>
</feature>
<accession>A0ABU2D073</accession>
<name>A0ABU2D073_9EURY</name>
<dbReference type="NCBIfam" id="TIGR00494">
    <property type="entry name" value="crcB"/>
    <property type="match status" value="1"/>
</dbReference>
<dbReference type="InterPro" id="IPR003691">
    <property type="entry name" value="FluC"/>
</dbReference>
<keyword evidence="8" id="KW-0915">Sodium</keyword>
<comment type="similarity">
    <text evidence="6 8">Belongs to the fluoride channel Fluc/FEX (TC 1.A.43) family.</text>
</comment>
<evidence type="ECO:0000313" key="10">
    <source>
        <dbReference type="Proteomes" id="UP001246244"/>
    </source>
</evidence>
<evidence type="ECO:0000256" key="6">
    <source>
        <dbReference type="ARBA" id="ARBA00035120"/>
    </source>
</evidence>
<reference evidence="10" key="1">
    <citation type="submission" date="2023-07" db="EMBL/GenBank/DDBJ databases">
        <title>Whole-genome sequencing of a new Methanosarcina sp. Z-7115.</title>
        <authorList>
            <person name="Zhilina T.N."/>
            <person name="Merkel A.Y."/>
        </authorList>
    </citation>
    <scope>NUCLEOTIDE SEQUENCE [LARGE SCALE GENOMIC DNA]</scope>
    <source>
        <strain evidence="10">Z-7115</strain>
    </source>
</reference>
<comment type="activity regulation">
    <text evidence="8">Na(+) is not transported, but it plays an essential structural role and its presence is essential for fluoride channel function.</text>
</comment>
<evidence type="ECO:0000256" key="4">
    <source>
        <dbReference type="ARBA" id="ARBA00022989"/>
    </source>
</evidence>
<comment type="catalytic activity">
    <reaction evidence="7">
        <text>fluoride(in) = fluoride(out)</text>
        <dbReference type="Rhea" id="RHEA:76159"/>
        <dbReference type="ChEBI" id="CHEBI:17051"/>
    </reaction>
    <physiologicalReaction direction="left-to-right" evidence="7">
        <dbReference type="Rhea" id="RHEA:76160"/>
    </physiologicalReaction>
</comment>
<keyword evidence="5 8" id="KW-0472">Membrane</keyword>
<comment type="function">
    <text evidence="8">Fluoride-specific ion channel. Important for reducing fluoride concentration in the cell, thus reducing its toxicity.</text>
</comment>
<keyword evidence="3 8" id="KW-0812">Transmembrane</keyword>
<evidence type="ECO:0000313" key="9">
    <source>
        <dbReference type="EMBL" id="MDR7665383.1"/>
    </source>
</evidence>